<reference evidence="1 2" key="1">
    <citation type="journal article" date="2015" name="Biotechnol. Bioeng.">
        <title>Genome sequence and phenotypic characterization of Caulobacter segnis.</title>
        <authorList>
            <person name="Patel S."/>
            <person name="Fletcher B."/>
            <person name="Scott D.C."/>
            <person name="Ely B."/>
        </authorList>
    </citation>
    <scope>NUCLEOTIDE SEQUENCE [LARGE SCALE GENOMIC DNA]</scope>
    <source>
        <strain evidence="1 2">TK0059</strain>
    </source>
</reference>
<dbReference type="Proteomes" id="UP000240527">
    <property type="component" value="Chromosome"/>
</dbReference>
<keyword evidence="2" id="KW-1185">Reference proteome</keyword>
<protein>
    <submittedName>
        <fullName evidence="1">Uncharacterized protein</fullName>
    </submittedName>
</protein>
<dbReference type="EMBL" id="CP027850">
    <property type="protein sequence ID" value="AVQ02657.1"/>
    <property type="molecule type" value="Genomic_DNA"/>
</dbReference>
<organism evidence="1 2">
    <name type="scientific">Caulobacter segnis</name>
    <dbReference type="NCBI Taxonomy" id="88688"/>
    <lineage>
        <taxon>Bacteria</taxon>
        <taxon>Pseudomonadati</taxon>
        <taxon>Pseudomonadota</taxon>
        <taxon>Alphaproteobacteria</taxon>
        <taxon>Caulobacterales</taxon>
        <taxon>Caulobacteraceae</taxon>
        <taxon>Caulobacter</taxon>
    </lineage>
</organism>
<proteinExistence type="predicted"/>
<evidence type="ECO:0000313" key="2">
    <source>
        <dbReference type="Proteomes" id="UP000240527"/>
    </source>
</evidence>
<evidence type="ECO:0000313" key="1">
    <source>
        <dbReference type="EMBL" id="AVQ02657.1"/>
    </source>
</evidence>
<name>A0ABN5IV53_9CAUL</name>
<sequence length="76" mass="7884">MSLMSLTADERATLIEIRDAGSLVLLPEARSFASAESLTRKGLARAVSLRGVKTSTFLLSGEGHAAAGKPSPITEA</sequence>
<gene>
    <name evidence="1" type="ORF">B7G68_12840</name>
</gene>
<dbReference type="RefSeq" id="WP_013079617.1">
    <property type="nucleotide sequence ID" value="NZ_CP027850.1"/>
</dbReference>
<accession>A0ABN5IV53</accession>